<dbReference type="Pfam" id="PF12796">
    <property type="entry name" value="Ank_2"/>
    <property type="match status" value="1"/>
</dbReference>
<evidence type="ECO:0000256" key="2">
    <source>
        <dbReference type="ARBA" id="ARBA00023043"/>
    </source>
</evidence>
<keyword evidence="2 3" id="KW-0040">ANK repeat</keyword>
<dbReference type="PANTHER" id="PTHR24188">
    <property type="entry name" value="ANKYRIN REPEAT PROTEIN"/>
    <property type="match status" value="1"/>
</dbReference>
<accession>C5MCR2</accession>
<evidence type="ECO:0000256" key="4">
    <source>
        <dbReference type="SAM" id="MobiDB-lite"/>
    </source>
</evidence>
<evidence type="ECO:0000313" key="6">
    <source>
        <dbReference type="Proteomes" id="UP000002037"/>
    </source>
</evidence>
<sequence length="211" mass="23798">MAEEITKLSQEEMDVVIYDSRVGDLETLKEIFDLEKLITPKTLTVIKDDITSSTPLHMAAANGHLDVVKYLLSLVDKDDVKEFLEAKNDNGNTALHWASYNGHLEVVQYLVEEFEADPFIKNNSGHDSIFEAESNGKTEVENWYLKKFTPEDAFDVEENEAEGTTKITYQPGKESKLADEQARDAVFKSSIEKDSSADLEEKTAELDINKD</sequence>
<dbReference type="OrthoDB" id="10057496at2759"/>
<dbReference type="Gene3D" id="1.25.40.20">
    <property type="entry name" value="Ankyrin repeat-containing domain"/>
    <property type="match status" value="1"/>
</dbReference>
<dbReference type="InterPro" id="IPR002110">
    <property type="entry name" value="Ankyrin_rpt"/>
</dbReference>
<proteinExistence type="predicted"/>
<dbReference type="PANTHER" id="PTHR24188:SF29">
    <property type="entry name" value="GH09064P"/>
    <property type="match status" value="1"/>
</dbReference>
<dbReference type="AlphaFoldDB" id="C5MCR2"/>
<dbReference type="PROSITE" id="PS50088">
    <property type="entry name" value="ANK_REPEAT"/>
    <property type="match status" value="2"/>
</dbReference>
<dbReference type="RefSeq" id="XP_002549716.1">
    <property type="nucleotide sequence ID" value="XM_002549670.1"/>
</dbReference>
<dbReference type="eggNOG" id="KOG0504">
    <property type="taxonomic scope" value="Eukaryota"/>
</dbReference>
<feature type="region of interest" description="Disordered" evidence="4">
    <location>
        <begin position="157"/>
        <end position="181"/>
    </location>
</feature>
<dbReference type="KEGG" id="ctp:CTRG_04013"/>
<dbReference type="SMART" id="SM00248">
    <property type="entry name" value="ANK"/>
    <property type="match status" value="2"/>
</dbReference>
<protein>
    <submittedName>
        <fullName evidence="5">Uncharacterized protein</fullName>
    </submittedName>
</protein>
<dbReference type="HOGENOM" id="CLU_000134_20_0_1"/>
<evidence type="ECO:0000256" key="3">
    <source>
        <dbReference type="PROSITE-ProRule" id="PRU00023"/>
    </source>
</evidence>
<feature type="repeat" description="ANK" evidence="3">
    <location>
        <begin position="51"/>
        <end position="73"/>
    </location>
</feature>
<name>C5MCR2_CANTT</name>
<feature type="repeat" description="ANK" evidence="3">
    <location>
        <begin position="90"/>
        <end position="112"/>
    </location>
</feature>
<dbReference type="InterPro" id="IPR036770">
    <property type="entry name" value="Ankyrin_rpt-contain_sf"/>
</dbReference>
<dbReference type="VEuPathDB" id="FungiDB:CTRG_04013"/>
<evidence type="ECO:0000313" key="5">
    <source>
        <dbReference type="EMBL" id="EER32342.1"/>
    </source>
</evidence>
<keyword evidence="1" id="KW-0677">Repeat</keyword>
<organism evidence="5 6">
    <name type="scientific">Candida tropicalis (strain ATCC MYA-3404 / T1)</name>
    <name type="common">Yeast</name>
    <dbReference type="NCBI Taxonomy" id="294747"/>
    <lineage>
        <taxon>Eukaryota</taxon>
        <taxon>Fungi</taxon>
        <taxon>Dikarya</taxon>
        <taxon>Ascomycota</taxon>
        <taxon>Saccharomycotina</taxon>
        <taxon>Pichiomycetes</taxon>
        <taxon>Debaryomycetaceae</taxon>
        <taxon>Candida/Lodderomyces clade</taxon>
        <taxon>Candida</taxon>
    </lineage>
</organism>
<dbReference type="GeneID" id="8296991"/>
<dbReference type="EMBL" id="GG692399">
    <property type="protein sequence ID" value="EER32342.1"/>
    <property type="molecule type" value="Genomic_DNA"/>
</dbReference>
<gene>
    <name evidence="5" type="ORF">CTRG_04013</name>
</gene>
<dbReference type="STRING" id="294747.C5MCR2"/>
<dbReference type="PROSITE" id="PS50297">
    <property type="entry name" value="ANK_REP_REGION"/>
    <property type="match status" value="2"/>
</dbReference>
<reference evidence="5 6" key="1">
    <citation type="journal article" date="2009" name="Nature">
        <title>Evolution of pathogenicity and sexual reproduction in eight Candida genomes.</title>
        <authorList>
            <person name="Butler G."/>
            <person name="Rasmussen M.D."/>
            <person name="Lin M.F."/>
            <person name="Santos M.A."/>
            <person name="Sakthikumar S."/>
            <person name="Munro C.A."/>
            <person name="Rheinbay E."/>
            <person name="Grabherr M."/>
            <person name="Forche A."/>
            <person name="Reedy J.L."/>
            <person name="Agrafioti I."/>
            <person name="Arnaud M.B."/>
            <person name="Bates S."/>
            <person name="Brown A.J."/>
            <person name="Brunke S."/>
            <person name="Costanzo M.C."/>
            <person name="Fitzpatrick D.A."/>
            <person name="de Groot P.W."/>
            <person name="Harris D."/>
            <person name="Hoyer L.L."/>
            <person name="Hube B."/>
            <person name="Klis F.M."/>
            <person name="Kodira C."/>
            <person name="Lennard N."/>
            <person name="Logue M.E."/>
            <person name="Martin R."/>
            <person name="Neiman A.M."/>
            <person name="Nikolaou E."/>
            <person name="Quail M.A."/>
            <person name="Quinn J."/>
            <person name="Santos M.C."/>
            <person name="Schmitzberger F.F."/>
            <person name="Sherlock G."/>
            <person name="Shah P."/>
            <person name="Silverstein K.A."/>
            <person name="Skrzypek M.S."/>
            <person name="Soll D."/>
            <person name="Staggs R."/>
            <person name="Stansfield I."/>
            <person name="Stumpf M.P."/>
            <person name="Sudbery P.E."/>
            <person name="Srikantha T."/>
            <person name="Zeng Q."/>
            <person name="Berman J."/>
            <person name="Berriman M."/>
            <person name="Heitman J."/>
            <person name="Gow N.A."/>
            <person name="Lorenz M.C."/>
            <person name="Birren B.W."/>
            <person name="Kellis M."/>
            <person name="Cuomo C.A."/>
        </authorList>
    </citation>
    <scope>NUCLEOTIDE SEQUENCE [LARGE SCALE GENOMIC DNA]</scope>
    <source>
        <strain evidence="6">ATCC MYA-3404 / T1</strain>
    </source>
</reference>
<dbReference type="SUPFAM" id="SSF48403">
    <property type="entry name" value="Ankyrin repeat"/>
    <property type="match status" value="1"/>
</dbReference>
<keyword evidence="6" id="KW-1185">Reference proteome</keyword>
<dbReference type="Proteomes" id="UP000002037">
    <property type="component" value="Unassembled WGS sequence"/>
</dbReference>
<evidence type="ECO:0000256" key="1">
    <source>
        <dbReference type="ARBA" id="ARBA00022737"/>
    </source>
</evidence>